<evidence type="ECO:0000256" key="5">
    <source>
        <dbReference type="PROSITE-ProRule" id="PRU01091"/>
    </source>
</evidence>
<dbReference type="Gene3D" id="1.25.40.10">
    <property type="entry name" value="Tetratricopeptide repeat domain"/>
    <property type="match status" value="1"/>
</dbReference>
<dbReference type="AlphaFoldDB" id="A0A1H0CQG0"/>
<dbReference type="SUPFAM" id="SSF52540">
    <property type="entry name" value="P-loop containing nucleoside triphosphate hydrolases"/>
    <property type="match status" value="1"/>
</dbReference>
<dbReference type="SMART" id="SM00382">
    <property type="entry name" value="AAA"/>
    <property type="match status" value="1"/>
</dbReference>
<protein>
    <submittedName>
        <fullName evidence="7">DNA-binding transcriptional activator of the SARP family</fullName>
    </submittedName>
</protein>
<evidence type="ECO:0000313" key="7">
    <source>
        <dbReference type="EMBL" id="SDN60066.1"/>
    </source>
</evidence>
<dbReference type="CDD" id="cd15831">
    <property type="entry name" value="BTAD"/>
    <property type="match status" value="1"/>
</dbReference>
<sequence length="559" mass="61360">MTGELEFRILGRLMITRGGEEVVVQAMKHRALLACLLTTPNTVVPVRRLVDRIWGDSPPEDARAVVHTYVSRLRAKLGCPGLVETLPEGYRLHVREQQLDLLRFRALVRRSTEETDVSVTISLLRRAISEWAGLALSDVDSEPLHRNEVARIHAEWNAPTERLIELLIAHGRHDEVLPLLRYLVSENPSDERLRGQLMIALYRSGNQAAVVSVYQDLRARLGKEPDLPLRVLYQRILRADPALLTPAAPDRETFWPVCQLPSGNGDLVGRTAELAEVTSAPVGATVLVSGPPGIGKTALAIHAAHRMKANFPDGQLYADLSRERALPRFLRALGMQPREVTADEAWLRARYRALLAGRRVLVVLDNAANCAQLRPLLPMTSSCTVLVTSRNELRGLTAEHDIRRVRLDELTPGAAEALMASLRCARSAALTEIIERCGGFPLALRIAAANVLDGGAESFVDKLRTGLSVLTVDGDPAADLRSAFDQSYNALPAEAQHVFTALARAGLGEFSVDEATALVQVPATAALEQLCDANLIRNTAADHFRFPALLRQYALAFDQ</sequence>
<evidence type="ECO:0000259" key="6">
    <source>
        <dbReference type="PROSITE" id="PS51755"/>
    </source>
</evidence>
<keyword evidence="8" id="KW-1185">Reference proteome</keyword>
<accession>A0A1H0CQG0</accession>
<dbReference type="PANTHER" id="PTHR35807">
    <property type="entry name" value="TRANSCRIPTIONAL REGULATOR REDD-RELATED"/>
    <property type="match status" value="1"/>
</dbReference>
<evidence type="ECO:0000313" key="8">
    <source>
        <dbReference type="Proteomes" id="UP000183376"/>
    </source>
</evidence>
<dbReference type="InterPro" id="IPR001867">
    <property type="entry name" value="OmpR/PhoB-type_DNA-bd"/>
</dbReference>
<dbReference type="PROSITE" id="PS51755">
    <property type="entry name" value="OMPR_PHOB"/>
    <property type="match status" value="1"/>
</dbReference>
<dbReference type="Pfam" id="PF00486">
    <property type="entry name" value="Trans_reg_C"/>
    <property type="match status" value="1"/>
</dbReference>
<dbReference type="Gene3D" id="3.40.50.300">
    <property type="entry name" value="P-loop containing nucleotide triphosphate hydrolases"/>
    <property type="match status" value="1"/>
</dbReference>
<keyword evidence="4" id="KW-0804">Transcription</keyword>
<dbReference type="InterPro" id="IPR016032">
    <property type="entry name" value="Sig_transdc_resp-reg_C-effctor"/>
</dbReference>
<dbReference type="GO" id="GO:0043531">
    <property type="term" value="F:ADP binding"/>
    <property type="evidence" value="ECO:0007669"/>
    <property type="project" value="InterPro"/>
</dbReference>
<reference evidence="7 8" key="1">
    <citation type="submission" date="2016-10" db="EMBL/GenBank/DDBJ databases">
        <authorList>
            <person name="de Groot N.N."/>
        </authorList>
    </citation>
    <scope>NUCLEOTIDE SEQUENCE [LARGE SCALE GENOMIC DNA]</scope>
    <source>
        <strain evidence="7 8">DSM 44149</strain>
    </source>
</reference>
<evidence type="ECO:0000256" key="1">
    <source>
        <dbReference type="ARBA" id="ARBA00005820"/>
    </source>
</evidence>
<dbReference type="Gene3D" id="1.10.10.10">
    <property type="entry name" value="Winged helix-like DNA-binding domain superfamily/Winged helix DNA-binding domain"/>
    <property type="match status" value="1"/>
</dbReference>
<dbReference type="SMART" id="SM01043">
    <property type="entry name" value="BTAD"/>
    <property type="match status" value="1"/>
</dbReference>
<dbReference type="InterPro" id="IPR002182">
    <property type="entry name" value="NB-ARC"/>
</dbReference>
<evidence type="ECO:0000256" key="4">
    <source>
        <dbReference type="ARBA" id="ARBA00023163"/>
    </source>
</evidence>
<dbReference type="RefSeq" id="WP_030428684.1">
    <property type="nucleotide sequence ID" value="NZ_JOEF01000004.1"/>
</dbReference>
<keyword evidence="2" id="KW-0805">Transcription regulation</keyword>
<dbReference type="InterPro" id="IPR011990">
    <property type="entry name" value="TPR-like_helical_dom_sf"/>
</dbReference>
<feature type="DNA-binding region" description="OmpR/PhoB-type" evidence="5">
    <location>
        <begin position="1"/>
        <end position="94"/>
    </location>
</feature>
<dbReference type="SMART" id="SM00862">
    <property type="entry name" value="Trans_reg_C"/>
    <property type="match status" value="1"/>
</dbReference>
<keyword evidence="3 5" id="KW-0238">DNA-binding</keyword>
<evidence type="ECO:0000256" key="3">
    <source>
        <dbReference type="ARBA" id="ARBA00023125"/>
    </source>
</evidence>
<dbReference type="CDD" id="cd00383">
    <property type="entry name" value="trans_reg_C"/>
    <property type="match status" value="1"/>
</dbReference>
<organism evidence="7 8">
    <name type="scientific">Allokutzneria albata</name>
    <name type="common">Kibdelosporangium albatum</name>
    <dbReference type="NCBI Taxonomy" id="211114"/>
    <lineage>
        <taxon>Bacteria</taxon>
        <taxon>Bacillati</taxon>
        <taxon>Actinomycetota</taxon>
        <taxon>Actinomycetes</taxon>
        <taxon>Pseudonocardiales</taxon>
        <taxon>Pseudonocardiaceae</taxon>
        <taxon>Allokutzneria</taxon>
    </lineage>
</organism>
<dbReference type="SUPFAM" id="SSF48452">
    <property type="entry name" value="TPR-like"/>
    <property type="match status" value="1"/>
</dbReference>
<dbReference type="PRINTS" id="PR00364">
    <property type="entry name" value="DISEASERSIST"/>
</dbReference>
<dbReference type="InterPro" id="IPR027417">
    <property type="entry name" value="P-loop_NTPase"/>
</dbReference>
<dbReference type="Pfam" id="PF03704">
    <property type="entry name" value="BTAD"/>
    <property type="match status" value="1"/>
</dbReference>
<dbReference type="InterPro" id="IPR036388">
    <property type="entry name" value="WH-like_DNA-bd_sf"/>
</dbReference>
<dbReference type="Pfam" id="PF00931">
    <property type="entry name" value="NB-ARC"/>
    <property type="match status" value="1"/>
</dbReference>
<dbReference type="InterPro" id="IPR003593">
    <property type="entry name" value="AAA+_ATPase"/>
</dbReference>
<gene>
    <name evidence="7" type="ORF">SAMN04489726_7359</name>
</gene>
<dbReference type="InterPro" id="IPR005158">
    <property type="entry name" value="BTAD"/>
</dbReference>
<dbReference type="GO" id="GO:0006355">
    <property type="term" value="P:regulation of DNA-templated transcription"/>
    <property type="evidence" value="ECO:0007669"/>
    <property type="project" value="InterPro"/>
</dbReference>
<dbReference type="Proteomes" id="UP000183376">
    <property type="component" value="Chromosome I"/>
</dbReference>
<comment type="similarity">
    <text evidence="1">Belongs to the AfsR/DnrI/RedD regulatory family.</text>
</comment>
<dbReference type="EMBL" id="LT629701">
    <property type="protein sequence ID" value="SDN60066.1"/>
    <property type="molecule type" value="Genomic_DNA"/>
</dbReference>
<dbReference type="OrthoDB" id="7628974at2"/>
<name>A0A1H0CQG0_ALLAB</name>
<proteinExistence type="inferred from homology"/>
<dbReference type="SUPFAM" id="SSF46894">
    <property type="entry name" value="C-terminal effector domain of the bipartite response regulators"/>
    <property type="match status" value="1"/>
</dbReference>
<evidence type="ECO:0000256" key="2">
    <source>
        <dbReference type="ARBA" id="ARBA00023015"/>
    </source>
</evidence>
<feature type="domain" description="OmpR/PhoB-type" evidence="6">
    <location>
        <begin position="1"/>
        <end position="94"/>
    </location>
</feature>
<dbReference type="InterPro" id="IPR051677">
    <property type="entry name" value="AfsR-DnrI-RedD_regulator"/>
</dbReference>
<dbReference type="eggNOG" id="COG3629">
    <property type="taxonomic scope" value="Bacteria"/>
</dbReference>
<dbReference type="GO" id="GO:0000160">
    <property type="term" value="P:phosphorelay signal transduction system"/>
    <property type="evidence" value="ECO:0007669"/>
    <property type="project" value="InterPro"/>
</dbReference>
<dbReference type="PANTHER" id="PTHR35807:SF1">
    <property type="entry name" value="TRANSCRIPTIONAL REGULATOR REDD"/>
    <property type="match status" value="1"/>
</dbReference>
<dbReference type="GO" id="GO:0003677">
    <property type="term" value="F:DNA binding"/>
    <property type="evidence" value="ECO:0007669"/>
    <property type="project" value="UniProtKB-UniRule"/>
</dbReference>
<dbReference type="STRING" id="211114.SAMN04489726_7359"/>